<sequence length="120" mass="13890">MIKRVIKLSLTREYGIDYMEMKKEEIRRREWKGNSTRLNVKRGATRISSNEVKAEKGPSARLSTGSSAYTTVYRMRKGYDGKCPHRSRIIEREKLPRLHSTYHSALASPCLSYTFMVLCA</sequence>
<evidence type="ECO:0000313" key="1">
    <source>
        <dbReference type="EMBL" id="KAH0545879.1"/>
    </source>
</evidence>
<gene>
    <name evidence="1" type="ORF">KQX54_004019</name>
</gene>
<dbReference type="EMBL" id="JAHXZJ010002237">
    <property type="protein sequence ID" value="KAH0545879.1"/>
    <property type="molecule type" value="Genomic_DNA"/>
</dbReference>
<protein>
    <submittedName>
        <fullName evidence="1">Uncharacterized protein</fullName>
    </submittedName>
</protein>
<dbReference type="AlphaFoldDB" id="A0AAV7I286"/>
<accession>A0AAV7I286</accession>
<evidence type="ECO:0000313" key="2">
    <source>
        <dbReference type="Proteomes" id="UP000826195"/>
    </source>
</evidence>
<name>A0AAV7I286_COTGL</name>
<dbReference type="Proteomes" id="UP000826195">
    <property type="component" value="Unassembled WGS sequence"/>
</dbReference>
<comment type="caution">
    <text evidence="1">The sequence shown here is derived from an EMBL/GenBank/DDBJ whole genome shotgun (WGS) entry which is preliminary data.</text>
</comment>
<proteinExistence type="predicted"/>
<reference evidence="1 2" key="1">
    <citation type="journal article" date="2021" name="J. Hered.">
        <title>A chromosome-level genome assembly of the parasitoid wasp, Cotesia glomerata (Hymenoptera: Braconidae).</title>
        <authorList>
            <person name="Pinto B.J."/>
            <person name="Weis J.J."/>
            <person name="Gamble T."/>
            <person name="Ode P.J."/>
            <person name="Paul R."/>
            <person name="Zaspel J.M."/>
        </authorList>
    </citation>
    <scope>NUCLEOTIDE SEQUENCE [LARGE SCALE GENOMIC DNA]</scope>
    <source>
        <strain evidence="1">CgM1</strain>
    </source>
</reference>
<organism evidence="1 2">
    <name type="scientific">Cotesia glomerata</name>
    <name type="common">Lepidopteran parasitic wasp</name>
    <name type="synonym">Apanteles glomeratus</name>
    <dbReference type="NCBI Taxonomy" id="32391"/>
    <lineage>
        <taxon>Eukaryota</taxon>
        <taxon>Metazoa</taxon>
        <taxon>Ecdysozoa</taxon>
        <taxon>Arthropoda</taxon>
        <taxon>Hexapoda</taxon>
        <taxon>Insecta</taxon>
        <taxon>Pterygota</taxon>
        <taxon>Neoptera</taxon>
        <taxon>Endopterygota</taxon>
        <taxon>Hymenoptera</taxon>
        <taxon>Apocrita</taxon>
        <taxon>Ichneumonoidea</taxon>
        <taxon>Braconidae</taxon>
        <taxon>Microgastrinae</taxon>
        <taxon>Cotesia</taxon>
    </lineage>
</organism>
<keyword evidence="2" id="KW-1185">Reference proteome</keyword>